<dbReference type="EMBL" id="CAIIXF020000011">
    <property type="protein sequence ID" value="CAH1799843.1"/>
    <property type="molecule type" value="Genomic_DNA"/>
</dbReference>
<evidence type="ECO:0000313" key="3">
    <source>
        <dbReference type="Proteomes" id="UP000749559"/>
    </source>
</evidence>
<dbReference type="PANTHER" id="PTHR11106:SF72">
    <property type="entry name" value="GANGLIOSIDE-INDUCED DIFFERENTIATION-ASSOCIATED PROTEIN 2"/>
    <property type="match status" value="1"/>
</dbReference>
<dbReference type="Gene3D" id="3.40.220.10">
    <property type="entry name" value="Leucine Aminopeptidase, subunit E, domain 1"/>
    <property type="match status" value="1"/>
</dbReference>
<evidence type="ECO:0000256" key="1">
    <source>
        <dbReference type="ARBA" id="ARBA00008355"/>
    </source>
</evidence>
<dbReference type="PROSITE" id="PS51154">
    <property type="entry name" value="MACRO"/>
    <property type="match status" value="1"/>
</dbReference>
<comment type="caution">
    <text evidence="2">The sequence shown here is derived from an EMBL/GenBank/DDBJ whole genome shotgun (WGS) entry which is preliminary data.</text>
</comment>
<reference evidence="2" key="1">
    <citation type="submission" date="2022-03" db="EMBL/GenBank/DDBJ databases">
        <authorList>
            <person name="Martin C."/>
        </authorList>
    </citation>
    <scope>NUCLEOTIDE SEQUENCE</scope>
</reference>
<gene>
    <name evidence="2" type="ORF">OFUS_LOCUS23808</name>
</gene>
<accession>A0A8J1TBB1</accession>
<dbReference type="OrthoDB" id="365077at2759"/>
<evidence type="ECO:0000313" key="2">
    <source>
        <dbReference type="EMBL" id="CAH1799843.1"/>
    </source>
</evidence>
<dbReference type="InterPro" id="IPR035793">
    <property type="entry name" value="Macro_GDAP2"/>
</dbReference>
<dbReference type="SMART" id="SM00506">
    <property type="entry name" value="A1pp"/>
    <property type="match status" value="1"/>
</dbReference>
<dbReference type="Gene3D" id="3.40.525.10">
    <property type="entry name" value="CRAL-TRIO lipid binding domain"/>
    <property type="match status" value="1"/>
</dbReference>
<organism evidence="2 3">
    <name type="scientific">Owenia fusiformis</name>
    <name type="common">Polychaete worm</name>
    <dbReference type="NCBI Taxonomy" id="6347"/>
    <lineage>
        <taxon>Eukaryota</taxon>
        <taxon>Metazoa</taxon>
        <taxon>Spiralia</taxon>
        <taxon>Lophotrochozoa</taxon>
        <taxon>Annelida</taxon>
        <taxon>Polychaeta</taxon>
        <taxon>Sedentaria</taxon>
        <taxon>Canalipalpata</taxon>
        <taxon>Sabellida</taxon>
        <taxon>Oweniida</taxon>
        <taxon>Oweniidae</taxon>
        <taxon>Owenia</taxon>
    </lineage>
</organism>
<dbReference type="InterPro" id="IPR036865">
    <property type="entry name" value="CRAL-TRIO_dom_sf"/>
</dbReference>
<name>A0A8J1TBB1_OWEFU</name>
<sequence>MDPLGSNLETVDIATLTRWDSTEVEDYDIQIDSPEGQRESDFKLNNELNRKIILWSGDLARLNTEAIVNSTNEGLNDKNILSERIFRFAGSGLQKEIRTNIKSCRTGEAKLTKGYNLPCRYIIHTVGPRYNIKYRTAAESALYNSYRNVMQVVKETAITSIGLCCINSMRRGYPPEEGAHIAIRTVRRFLEKYGDTIDTVVFCATEIDEMVYKSVLPLYFPRTVNEENYMAYHLPPEIGNELGEPVIEERKIRILDKPMRAKDPDSGELEDSINLEDEFELSVAIGNHAFSKMEKNPDTDKKAKLQGRSTEEMLKLERQRRYERWLKRAKTEDLSEIAALRCFYHSGVDRMGRPVVIFVGRNFASDKVDLVKALLYFINLMEPLVSQPYVMVYLHTLTSRDNQPHMGFLKEVYYLVDDKYRDNLRALYVVHPTVWTRLMSWFVTTFSISGIRNKVHSLPGVEYLYTKIRPDQLDIPAFVLDHDIQLNGTNYYNCEALEHGQL</sequence>
<comment type="similarity">
    <text evidence="1">Belongs to the GDAP2 family.</text>
</comment>
<dbReference type="Pfam" id="PF13716">
    <property type="entry name" value="CRAL_TRIO_2"/>
    <property type="match status" value="1"/>
</dbReference>
<dbReference type="CDD" id="cd00170">
    <property type="entry name" value="SEC14"/>
    <property type="match status" value="1"/>
</dbReference>
<dbReference type="InterPro" id="IPR002589">
    <property type="entry name" value="Macro_dom"/>
</dbReference>
<dbReference type="Pfam" id="PF01661">
    <property type="entry name" value="Macro"/>
    <property type="match status" value="1"/>
</dbReference>
<dbReference type="SMART" id="SM00516">
    <property type="entry name" value="SEC14"/>
    <property type="match status" value="1"/>
</dbReference>
<dbReference type="Proteomes" id="UP000749559">
    <property type="component" value="Unassembled WGS sequence"/>
</dbReference>
<dbReference type="SUPFAM" id="SSF52949">
    <property type="entry name" value="Macro domain-like"/>
    <property type="match status" value="1"/>
</dbReference>
<dbReference type="CDD" id="cd02905">
    <property type="entry name" value="Macro_GDAP2-like"/>
    <property type="match status" value="1"/>
</dbReference>
<dbReference type="InterPro" id="IPR001251">
    <property type="entry name" value="CRAL-TRIO_dom"/>
</dbReference>
<dbReference type="PANTHER" id="PTHR11106">
    <property type="entry name" value="GANGLIOSIDE INDUCED DIFFERENTIATION ASSOCIATED PROTEIN 2-RELATED"/>
    <property type="match status" value="1"/>
</dbReference>
<dbReference type="AlphaFoldDB" id="A0A8J1TBB1"/>
<protein>
    <submittedName>
        <fullName evidence="2">Uncharacterized protein</fullName>
    </submittedName>
</protein>
<dbReference type="InterPro" id="IPR043472">
    <property type="entry name" value="Macro_dom-like"/>
</dbReference>
<proteinExistence type="inferred from homology"/>
<dbReference type="SUPFAM" id="SSF52087">
    <property type="entry name" value="CRAL/TRIO domain"/>
    <property type="match status" value="1"/>
</dbReference>
<keyword evidence="3" id="KW-1185">Reference proteome</keyword>
<dbReference type="PROSITE" id="PS50191">
    <property type="entry name" value="CRAL_TRIO"/>
    <property type="match status" value="1"/>
</dbReference>